<evidence type="ECO:0000256" key="2">
    <source>
        <dbReference type="ARBA" id="ARBA00023015"/>
    </source>
</evidence>
<sequence length="312" mass="32578">MLLTQLRYFEALARERHFGRAAASCFVTTSTLSEAIRKLEAELKVPLVNRGRSTYRGLTPEGELVLSYARRIVTDHRALVEDLSARRGQLETTVRLGVIPAGLSRGTAVLEALCRENPGVSVDLVAGLRSEEILAKLQSAELDAGIIHPALGSAQSVTGLHVTDLGSVDFVLLAAEDLVPEDKTMMTGADLVDTPVAVLSPGMRAREEFDRAMADAGVPVAPAAEADSVEALRALAATGRWAAVVPADGTGGTGEAGGIGGAAGVGQRLRVRGLADPAVRVPVVLARLDTRPVSALATALDKAVDNVLDKAL</sequence>
<keyword evidence="2" id="KW-0805">Transcription regulation</keyword>
<dbReference type="InterPro" id="IPR000847">
    <property type="entry name" value="LysR_HTH_N"/>
</dbReference>
<dbReference type="GO" id="GO:0005829">
    <property type="term" value="C:cytosol"/>
    <property type="evidence" value="ECO:0007669"/>
    <property type="project" value="TreeGrafter"/>
</dbReference>
<dbReference type="InterPro" id="IPR005119">
    <property type="entry name" value="LysR_subst-bd"/>
</dbReference>
<evidence type="ECO:0000313" key="6">
    <source>
        <dbReference type="EMBL" id="HJC84905.1"/>
    </source>
</evidence>
<dbReference type="PANTHER" id="PTHR30419">
    <property type="entry name" value="HTH-TYPE TRANSCRIPTIONAL REGULATOR YBHD"/>
    <property type="match status" value="1"/>
</dbReference>
<dbReference type="PANTHER" id="PTHR30419:SF31">
    <property type="entry name" value="BLR3139 PROTEIN"/>
    <property type="match status" value="1"/>
</dbReference>
<gene>
    <name evidence="6" type="ORF">H9751_05075</name>
</gene>
<name>A0A9D2QC64_9CORY</name>
<organism evidence="6 7">
    <name type="scientific">Candidatus Corynebacterium faecigallinarum</name>
    <dbReference type="NCBI Taxonomy" id="2838528"/>
    <lineage>
        <taxon>Bacteria</taxon>
        <taxon>Bacillati</taxon>
        <taxon>Actinomycetota</taxon>
        <taxon>Actinomycetes</taxon>
        <taxon>Mycobacteriales</taxon>
        <taxon>Corynebacteriaceae</taxon>
        <taxon>Corynebacterium</taxon>
    </lineage>
</organism>
<dbReference type="Pfam" id="PF00126">
    <property type="entry name" value="HTH_1"/>
    <property type="match status" value="1"/>
</dbReference>
<reference evidence="6" key="1">
    <citation type="journal article" date="2021" name="PeerJ">
        <title>Extensive microbial diversity within the chicken gut microbiome revealed by metagenomics and culture.</title>
        <authorList>
            <person name="Gilroy R."/>
            <person name="Ravi A."/>
            <person name="Getino M."/>
            <person name="Pursley I."/>
            <person name="Horton D.L."/>
            <person name="Alikhan N.F."/>
            <person name="Baker D."/>
            <person name="Gharbi K."/>
            <person name="Hall N."/>
            <person name="Watson M."/>
            <person name="Adriaenssens E.M."/>
            <person name="Foster-Nyarko E."/>
            <person name="Jarju S."/>
            <person name="Secka A."/>
            <person name="Antonio M."/>
            <person name="Oren A."/>
            <person name="Chaudhuri R.R."/>
            <person name="La Ragione R."/>
            <person name="Hildebrand F."/>
            <person name="Pallen M.J."/>
        </authorList>
    </citation>
    <scope>NUCLEOTIDE SEQUENCE</scope>
    <source>
        <strain evidence="6">ChiHjej13B12-4958</strain>
    </source>
</reference>
<dbReference type="FunFam" id="1.10.10.10:FF:000001">
    <property type="entry name" value="LysR family transcriptional regulator"/>
    <property type="match status" value="1"/>
</dbReference>
<protein>
    <submittedName>
        <fullName evidence="6">LysR family transcriptional regulator</fullName>
    </submittedName>
</protein>
<reference evidence="6" key="2">
    <citation type="submission" date="2021-04" db="EMBL/GenBank/DDBJ databases">
        <authorList>
            <person name="Gilroy R."/>
        </authorList>
    </citation>
    <scope>NUCLEOTIDE SEQUENCE</scope>
    <source>
        <strain evidence="6">ChiHjej13B12-4958</strain>
    </source>
</reference>
<evidence type="ECO:0000259" key="5">
    <source>
        <dbReference type="PROSITE" id="PS50931"/>
    </source>
</evidence>
<proteinExistence type="inferred from homology"/>
<keyword evidence="4" id="KW-0804">Transcription</keyword>
<dbReference type="GO" id="GO:0003677">
    <property type="term" value="F:DNA binding"/>
    <property type="evidence" value="ECO:0007669"/>
    <property type="project" value="UniProtKB-KW"/>
</dbReference>
<dbReference type="Gene3D" id="1.10.10.10">
    <property type="entry name" value="Winged helix-like DNA-binding domain superfamily/Winged helix DNA-binding domain"/>
    <property type="match status" value="1"/>
</dbReference>
<dbReference type="InterPro" id="IPR036388">
    <property type="entry name" value="WH-like_DNA-bd_sf"/>
</dbReference>
<evidence type="ECO:0000256" key="3">
    <source>
        <dbReference type="ARBA" id="ARBA00023125"/>
    </source>
</evidence>
<keyword evidence="3" id="KW-0238">DNA-binding</keyword>
<dbReference type="Proteomes" id="UP000823858">
    <property type="component" value="Unassembled WGS sequence"/>
</dbReference>
<accession>A0A9D2QC64</accession>
<evidence type="ECO:0000313" key="7">
    <source>
        <dbReference type="Proteomes" id="UP000823858"/>
    </source>
</evidence>
<dbReference type="AlphaFoldDB" id="A0A9D2QC64"/>
<dbReference type="InterPro" id="IPR050950">
    <property type="entry name" value="HTH-type_LysR_regulators"/>
</dbReference>
<dbReference type="EMBL" id="DWVP01000013">
    <property type="protein sequence ID" value="HJC84905.1"/>
    <property type="molecule type" value="Genomic_DNA"/>
</dbReference>
<dbReference type="Pfam" id="PF03466">
    <property type="entry name" value="LysR_substrate"/>
    <property type="match status" value="1"/>
</dbReference>
<dbReference type="SUPFAM" id="SSF53850">
    <property type="entry name" value="Periplasmic binding protein-like II"/>
    <property type="match status" value="1"/>
</dbReference>
<comment type="similarity">
    <text evidence="1">Belongs to the LysR transcriptional regulatory family.</text>
</comment>
<dbReference type="GO" id="GO:0003700">
    <property type="term" value="F:DNA-binding transcription factor activity"/>
    <property type="evidence" value="ECO:0007669"/>
    <property type="project" value="InterPro"/>
</dbReference>
<feature type="domain" description="HTH lysR-type" evidence="5">
    <location>
        <begin position="1"/>
        <end position="58"/>
    </location>
</feature>
<dbReference type="Gene3D" id="3.40.190.290">
    <property type="match status" value="1"/>
</dbReference>
<evidence type="ECO:0000256" key="4">
    <source>
        <dbReference type="ARBA" id="ARBA00023163"/>
    </source>
</evidence>
<comment type="caution">
    <text evidence="6">The sequence shown here is derived from an EMBL/GenBank/DDBJ whole genome shotgun (WGS) entry which is preliminary data.</text>
</comment>
<dbReference type="CDD" id="cd05466">
    <property type="entry name" value="PBP2_LTTR_substrate"/>
    <property type="match status" value="1"/>
</dbReference>
<evidence type="ECO:0000256" key="1">
    <source>
        <dbReference type="ARBA" id="ARBA00009437"/>
    </source>
</evidence>
<dbReference type="InterPro" id="IPR036390">
    <property type="entry name" value="WH_DNA-bd_sf"/>
</dbReference>
<dbReference type="PROSITE" id="PS50931">
    <property type="entry name" value="HTH_LYSR"/>
    <property type="match status" value="1"/>
</dbReference>
<dbReference type="SUPFAM" id="SSF46785">
    <property type="entry name" value="Winged helix' DNA-binding domain"/>
    <property type="match status" value="1"/>
</dbReference>